<proteinExistence type="predicted"/>
<name>A0A7C3ZKT1_9CYAN</name>
<dbReference type="AlphaFoldDB" id="A0A7C3ZKT1"/>
<feature type="domain" description="Glycosyltransferase 2-like" evidence="1">
    <location>
        <begin position="6"/>
        <end position="179"/>
    </location>
</feature>
<dbReference type="CDD" id="cd00761">
    <property type="entry name" value="Glyco_tranf_GTA_type"/>
    <property type="match status" value="1"/>
</dbReference>
<dbReference type="SUPFAM" id="SSF53448">
    <property type="entry name" value="Nucleotide-diphospho-sugar transferases"/>
    <property type="match status" value="1"/>
</dbReference>
<reference evidence="2" key="1">
    <citation type="journal article" date="2020" name="mSystems">
        <title>Genome- and Community-Level Interaction Insights into Carbon Utilization and Element Cycling Functions of Hydrothermarchaeota in Hydrothermal Sediment.</title>
        <authorList>
            <person name="Zhou Z."/>
            <person name="Liu Y."/>
            <person name="Xu W."/>
            <person name="Pan J."/>
            <person name="Luo Z.H."/>
            <person name="Li M."/>
        </authorList>
    </citation>
    <scope>NUCLEOTIDE SEQUENCE [LARGE SCALE GENOMIC DNA]</scope>
    <source>
        <strain evidence="2">SpSt-374</strain>
    </source>
</reference>
<organism evidence="2">
    <name type="scientific">Planktothricoides sp. SpSt-374</name>
    <dbReference type="NCBI Taxonomy" id="2282167"/>
    <lineage>
        <taxon>Bacteria</taxon>
        <taxon>Bacillati</taxon>
        <taxon>Cyanobacteriota</taxon>
        <taxon>Cyanophyceae</taxon>
        <taxon>Oscillatoriophycideae</taxon>
        <taxon>Oscillatoriales</taxon>
        <taxon>Oscillatoriaceae</taxon>
        <taxon>Planktothricoides</taxon>
    </lineage>
</organism>
<dbReference type="EMBL" id="DSPX01000139">
    <property type="protein sequence ID" value="HGG01723.1"/>
    <property type="molecule type" value="Genomic_DNA"/>
</dbReference>
<dbReference type="InterPro" id="IPR029044">
    <property type="entry name" value="Nucleotide-diphossugar_trans"/>
</dbReference>
<protein>
    <submittedName>
        <fullName evidence="2">Glycosyltransferase family 2 protein</fullName>
    </submittedName>
</protein>
<dbReference type="GO" id="GO:0016740">
    <property type="term" value="F:transferase activity"/>
    <property type="evidence" value="ECO:0007669"/>
    <property type="project" value="UniProtKB-KW"/>
</dbReference>
<keyword evidence="2" id="KW-0808">Transferase</keyword>
<sequence length="351" mass="40168">MTPPVSIIVNCYNQGHYLARSVNSVLTQTFTDLECIIVDDGSTDNTGQVAEALMAADGRVRYCYKENGGLPAARNFGVAAAQGEWIQCLDADDWIDPDKIRLQLDLVKSLNNQINTVLYCDYQRVFFDENDGVIESQPNVIGAMTAPELIRRLLLPDFLANSPHPALQQCMLMHRSVLEKARFPEEMKALGDRYFALDILVQGAQFIYAPMIGAFYTKHKSNRTNSWQYMKNYYLRFYEKVHREQPHLRHQCDIGLEYLLNEAIRDREQANFDRLVAITETPVNLAIWDKKVPIQGAAVLKFAYGVRNLIPSFILYEKYRGPRSKKLLSLVTSPLSFVQRSFDKGLRTRDK</sequence>
<dbReference type="PANTHER" id="PTHR43685">
    <property type="entry name" value="GLYCOSYLTRANSFERASE"/>
    <property type="match status" value="1"/>
</dbReference>
<evidence type="ECO:0000313" key="2">
    <source>
        <dbReference type="EMBL" id="HGG01723.1"/>
    </source>
</evidence>
<dbReference type="Gene3D" id="3.90.550.10">
    <property type="entry name" value="Spore Coat Polysaccharide Biosynthesis Protein SpsA, Chain A"/>
    <property type="match status" value="1"/>
</dbReference>
<dbReference type="Pfam" id="PF00535">
    <property type="entry name" value="Glycos_transf_2"/>
    <property type="match status" value="1"/>
</dbReference>
<evidence type="ECO:0000259" key="1">
    <source>
        <dbReference type="Pfam" id="PF00535"/>
    </source>
</evidence>
<dbReference type="InterPro" id="IPR001173">
    <property type="entry name" value="Glyco_trans_2-like"/>
</dbReference>
<accession>A0A7C3ZKT1</accession>
<gene>
    <name evidence="2" type="ORF">ENR15_13985</name>
</gene>
<dbReference type="PANTHER" id="PTHR43685:SF2">
    <property type="entry name" value="GLYCOSYLTRANSFERASE 2-LIKE DOMAIN-CONTAINING PROTEIN"/>
    <property type="match status" value="1"/>
</dbReference>
<comment type="caution">
    <text evidence="2">The sequence shown here is derived from an EMBL/GenBank/DDBJ whole genome shotgun (WGS) entry which is preliminary data.</text>
</comment>
<dbReference type="InterPro" id="IPR050834">
    <property type="entry name" value="Glycosyltransf_2"/>
</dbReference>